<organism evidence="4 5">
    <name type="scientific">Meira miltonrushii</name>
    <dbReference type="NCBI Taxonomy" id="1280837"/>
    <lineage>
        <taxon>Eukaryota</taxon>
        <taxon>Fungi</taxon>
        <taxon>Dikarya</taxon>
        <taxon>Basidiomycota</taxon>
        <taxon>Ustilaginomycotina</taxon>
        <taxon>Exobasidiomycetes</taxon>
        <taxon>Exobasidiales</taxon>
        <taxon>Brachybasidiaceae</taxon>
        <taxon>Meira</taxon>
    </lineage>
</organism>
<feature type="compositionally biased region" description="Polar residues" evidence="3">
    <location>
        <begin position="394"/>
        <end position="415"/>
    </location>
</feature>
<feature type="compositionally biased region" description="Low complexity" evidence="3">
    <location>
        <begin position="1046"/>
        <end position="1057"/>
    </location>
</feature>
<feature type="compositionally biased region" description="Low complexity" evidence="3">
    <location>
        <begin position="416"/>
        <end position="425"/>
    </location>
</feature>
<dbReference type="OrthoDB" id="1394818at2759"/>
<dbReference type="GO" id="GO:0005737">
    <property type="term" value="C:cytoplasm"/>
    <property type="evidence" value="ECO:0007669"/>
    <property type="project" value="TreeGrafter"/>
</dbReference>
<evidence type="ECO:0000313" key="4">
    <source>
        <dbReference type="EMBL" id="PWN38132.1"/>
    </source>
</evidence>
<accession>A0A316VKL2</accession>
<protein>
    <submittedName>
        <fullName evidence="4">L domain-like protein</fullName>
    </submittedName>
</protein>
<reference evidence="4 5" key="1">
    <citation type="journal article" date="2018" name="Mol. Biol. Evol.">
        <title>Broad Genomic Sampling Reveals a Smut Pathogenic Ancestry of the Fungal Clade Ustilaginomycotina.</title>
        <authorList>
            <person name="Kijpornyongpan T."/>
            <person name="Mondo S.J."/>
            <person name="Barry K."/>
            <person name="Sandor L."/>
            <person name="Lee J."/>
            <person name="Lipzen A."/>
            <person name="Pangilinan J."/>
            <person name="LaButti K."/>
            <person name="Hainaut M."/>
            <person name="Henrissat B."/>
            <person name="Grigoriev I.V."/>
            <person name="Spatafora J.W."/>
            <person name="Aime M.C."/>
        </authorList>
    </citation>
    <scope>NUCLEOTIDE SEQUENCE [LARGE SCALE GENOMIC DNA]</scope>
    <source>
        <strain evidence="4 5">MCA 3882</strain>
    </source>
</reference>
<feature type="compositionally biased region" description="Polar residues" evidence="3">
    <location>
        <begin position="779"/>
        <end position="790"/>
    </location>
</feature>
<dbReference type="Pfam" id="PF13855">
    <property type="entry name" value="LRR_8"/>
    <property type="match status" value="1"/>
</dbReference>
<keyword evidence="1" id="KW-0433">Leucine-rich repeat</keyword>
<feature type="region of interest" description="Disordered" evidence="3">
    <location>
        <begin position="977"/>
        <end position="1058"/>
    </location>
</feature>
<feature type="region of interest" description="Disordered" evidence="3">
    <location>
        <begin position="75"/>
        <end position="121"/>
    </location>
</feature>
<dbReference type="InterPro" id="IPR050216">
    <property type="entry name" value="LRR_domain-containing"/>
</dbReference>
<feature type="compositionally biased region" description="Low complexity" evidence="3">
    <location>
        <begin position="1008"/>
        <end position="1025"/>
    </location>
</feature>
<dbReference type="SUPFAM" id="SSF52058">
    <property type="entry name" value="L domain-like"/>
    <property type="match status" value="1"/>
</dbReference>
<feature type="compositionally biased region" description="Low complexity" evidence="3">
    <location>
        <begin position="762"/>
        <end position="778"/>
    </location>
</feature>
<dbReference type="RefSeq" id="XP_025358434.1">
    <property type="nucleotide sequence ID" value="XM_025496929.1"/>
</dbReference>
<evidence type="ECO:0000256" key="3">
    <source>
        <dbReference type="SAM" id="MobiDB-lite"/>
    </source>
</evidence>
<proteinExistence type="predicted"/>
<feature type="compositionally biased region" description="Basic and acidic residues" evidence="3">
    <location>
        <begin position="269"/>
        <end position="282"/>
    </location>
</feature>
<name>A0A316VKL2_9BASI</name>
<dbReference type="InterPro" id="IPR003591">
    <property type="entry name" value="Leu-rich_rpt_typical-subtyp"/>
</dbReference>
<dbReference type="InParanoid" id="A0A316VKL2"/>
<dbReference type="SMART" id="SM00364">
    <property type="entry name" value="LRR_BAC"/>
    <property type="match status" value="4"/>
</dbReference>
<keyword evidence="2" id="KW-0677">Repeat</keyword>
<dbReference type="GeneID" id="37018710"/>
<feature type="region of interest" description="Disordered" evidence="3">
    <location>
        <begin position="263"/>
        <end position="282"/>
    </location>
</feature>
<feature type="compositionally biased region" description="Polar residues" evidence="3">
    <location>
        <begin position="882"/>
        <end position="921"/>
    </location>
</feature>
<feature type="compositionally biased region" description="Polar residues" evidence="3">
    <location>
        <begin position="847"/>
        <end position="866"/>
    </location>
</feature>
<feature type="region of interest" description="Disordered" evidence="3">
    <location>
        <begin position="665"/>
        <end position="796"/>
    </location>
</feature>
<dbReference type="SMART" id="SM00369">
    <property type="entry name" value="LRR_TYP"/>
    <property type="match status" value="3"/>
</dbReference>
<dbReference type="STRING" id="1280837.A0A316VKL2"/>
<dbReference type="InterPro" id="IPR019487">
    <property type="entry name" value="RAM_signalling_pathway_SOG2"/>
</dbReference>
<feature type="compositionally biased region" description="Polar residues" evidence="3">
    <location>
        <begin position="93"/>
        <end position="119"/>
    </location>
</feature>
<dbReference type="PANTHER" id="PTHR48051:SF46">
    <property type="entry name" value="LEUCINE RICH REPEAT-CONTAINING DOMAIN PROTEIN"/>
    <property type="match status" value="1"/>
</dbReference>
<keyword evidence="5" id="KW-1185">Reference proteome</keyword>
<dbReference type="InterPro" id="IPR032675">
    <property type="entry name" value="LRR_dom_sf"/>
</dbReference>
<evidence type="ECO:0000256" key="2">
    <source>
        <dbReference type="ARBA" id="ARBA00022737"/>
    </source>
</evidence>
<dbReference type="AlphaFoldDB" id="A0A316VKL2"/>
<dbReference type="InterPro" id="IPR001611">
    <property type="entry name" value="Leu-rich_rpt"/>
</dbReference>
<evidence type="ECO:0000313" key="5">
    <source>
        <dbReference type="Proteomes" id="UP000245771"/>
    </source>
</evidence>
<gene>
    <name evidence="4" type="ORF">FA14DRAFT_131310</name>
</gene>
<dbReference type="Proteomes" id="UP000245771">
    <property type="component" value="Unassembled WGS sequence"/>
</dbReference>
<dbReference type="PANTHER" id="PTHR48051">
    <property type="match status" value="1"/>
</dbReference>
<dbReference type="Pfam" id="PF10428">
    <property type="entry name" value="SOG2"/>
    <property type="match status" value="1"/>
</dbReference>
<feature type="region of interest" description="Disordered" evidence="3">
    <location>
        <begin position="847"/>
        <end position="945"/>
    </location>
</feature>
<sequence>MSSGAAAELSASTPASALSSAQNSTFATLQVNGINLPAAAQSSTSSLRTKEEGKDTPMGEPELLALIIEMRLGAPSSSGGGSNGQSNSLNGSRRTTSNGAGSAMATTSNGPSTSDSGTMDLSHKKIRSLPNEMVDIIKDDIVRLAVGYNFLTTLPSNFVNLSKLRYLNIRANLLSTVPPVLCSLPSLEILDMSRNKVRQLPAEPGRLADLRVLSISNNRLRRLPAWMSRAKNLRILKLEGNPINWPPPHVSVMPPIEKAAVNDLNGDGKANDKAKAQASRSRAEDKHMMLWIAKLKEWIAENEGKAESQEVLDMSNSAITPSATPMSGVEDKVIEVPNVRDADTKVEDIPSAPVEESKANDEIQTVAVPETAPFASTVMSTSPEEVTNVIPVVTNNDDSANTPPSSAVGSKSAGESSNSATDTTPATPPLPSTKWNPKGLGRPNEIISATPPASVVGGKWTGQSSNSVAAVESERNSYFKRLSTLPTSTISTRVSVPVLLCVDATRGVLYALSQMHTALRQYVAFATDERMTSQLSRVLDIAGNSMASLIHSLDRFDSLSRIKGDTLDPLVIRGVVVSCIESIATFRKLIHVVQLQLRSLQRGADIRYTRTLLILLYGSLAEISNSWKTMEPLLDDVAPYLSMGLQSNTSSHLLQQPALPSIAEATSPITPTSSRMVAPPARPHRRRHAGSFSAQDVAHGASLSSSSISAPNVLPSVPISEDHKRANRPPALTSMPSPANLPYSAEQGTLDGQKIGTTPFSANQEQQKQQQAGQAQQQISRRTLSNTSGPKSAGTALYTSQTDVEREIPIDDHLLQLVVKITSVAFSVWAGIEEYLITLGLPKASSGHANKGSNGSMLINPASTADQAGEDSQSKSRLPRSARQQASEVSTLPDNSEQGPTPSTDSNTISGDTTVSNSITQAVEGEETTDTAVTPTNPAPSPAVQRRLRQLHDLTRGVNEHTQRLYGCLERAQDAIYRRTPTPLSPVPTTISASTTNNNPRHHGRAGSTVSSVNSLSTPSNPSSLVRADQNGQNVKHKKENSFDQNKSLSSDTSTNKSSRELFVESNHFIKSILHISHFIKALSAEGFILPKYVKASMAELTTCARDLTLHLHFLSGPSLAPNIGLNPANLSSAPAAVHHNAPLQQQQQRQ</sequence>
<dbReference type="EMBL" id="KZ819602">
    <property type="protein sequence ID" value="PWN38132.1"/>
    <property type="molecule type" value="Genomic_DNA"/>
</dbReference>
<feature type="region of interest" description="Disordered" evidence="3">
    <location>
        <begin position="394"/>
        <end position="452"/>
    </location>
</feature>
<feature type="compositionally biased region" description="Polar residues" evidence="3">
    <location>
        <begin position="987"/>
        <end position="999"/>
    </location>
</feature>
<dbReference type="Gene3D" id="3.80.10.10">
    <property type="entry name" value="Ribonuclease Inhibitor"/>
    <property type="match status" value="1"/>
</dbReference>
<evidence type="ECO:0000256" key="1">
    <source>
        <dbReference type="ARBA" id="ARBA00022614"/>
    </source>
</evidence>